<dbReference type="SMART" id="SM00987">
    <property type="entry name" value="UreE_C"/>
    <property type="match status" value="1"/>
</dbReference>
<sequence>MTKIKKAQILNYLNMLKIFGYNYSEDFVFEEKSSCDFSLPSNHNELREVVKSCHLCELSKHRKNVLFSYGNINSKIMFICDEPSKTEDELGEFYHGNSGEMLLNMIKNVLKLDKDDIYITSMLKCRPKTEANIQNYDSCFCYLSKQIELVKPKIIVGFGEKVFNYFIKDDGEFLQKRGDILKYENFTFIPTFSTQFLLKNPSYKRDAFEDLKKIKTVYKELI</sequence>
<gene>
    <name evidence="9" type="ORF">AAX28_00892</name>
    <name evidence="10" type="ORF">APORC_0624</name>
</gene>
<dbReference type="InterPro" id="IPR036895">
    <property type="entry name" value="Uracil-DNA_glycosylase-like_sf"/>
</dbReference>
<evidence type="ECO:0000259" key="8">
    <source>
        <dbReference type="SMART" id="SM00986"/>
    </source>
</evidence>
<reference evidence="10 12" key="3">
    <citation type="submission" date="2019-09" db="EMBL/GenBank/DDBJ databases">
        <title>Taxonomic note: a critical rebuttal of the proposed division of the genus Arcobacter into six genera, emended descriptions of Arcobacter anaerophilus and the genus Arcobacter, and an assessment of genus-level boundaries for Epsilonproteobacteria using in silico genomic comparator tools.</title>
        <authorList>
            <person name="On S.L.W."/>
            <person name="Miller W.G."/>
            <person name="Biggs P."/>
            <person name="Cornelius A."/>
            <person name="Vandamme P."/>
        </authorList>
    </citation>
    <scope>NUCLEOTIDE SEQUENCE [LARGE SCALE GENOMIC DNA]</scope>
    <source>
        <strain evidence="10 12">CCUG 56899</strain>
    </source>
</reference>
<evidence type="ECO:0000313" key="10">
    <source>
        <dbReference type="EMBL" id="QEP40240.1"/>
    </source>
</evidence>
<organism evidence="10 12">
    <name type="scientific">Arcobacter porcinus</name>
    <dbReference type="NCBI Taxonomy" id="1935204"/>
    <lineage>
        <taxon>Bacteria</taxon>
        <taxon>Pseudomonadati</taxon>
        <taxon>Campylobacterota</taxon>
        <taxon>Epsilonproteobacteria</taxon>
        <taxon>Campylobacterales</taxon>
        <taxon>Arcobacteraceae</taxon>
        <taxon>Arcobacter</taxon>
    </lineage>
</organism>
<dbReference type="InterPro" id="IPR005122">
    <property type="entry name" value="Uracil-DNA_glycosylase-like"/>
</dbReference>
<reference evidence="10 12" key="2">
    <citation type="submission" date="2019-09" db="EMBL/GenBank/DDBJ databases">
        <title>Complete genome sequencing of four Arcobacter species reveals a diverse suite of mobile elements.</title>
        <authorList>
            <person name="Miller W.G."/>
            <person name="Yee E."/>
            <person name="Bono J.L."/>
        </authorList>
    </citation>
    <scope>NUCLEOTIDE SEQUENCE [LARGE SCALE GENOMIC DNA]</scope>
    <source>
        <strain evidence="10 12">CCUG 56899</strain>
    </source>
</reference>
<reference evidence="9 11" key="1">
    <citation type="submission" date="2015-05" db="EMBL/GenBank/DDBJ databases">
        <authorList>
            <person name="Rovetto F."/>
            <person name="Cocolin L."/>
            <person name="Illeghems K."/>
            <person name="Van Nieuwerburgh F."/>
            <person name="Houf K."/>
        </authorList>
    </citation>
    <scope>NUCLEOTIDE SEQUENCE [LARGE SCALE GENOMIC DNA]</scope>
    <source>
        <strain evidence="9 11">117434</strain>
    </source>
</reference>
<dbReference type="CDD" id="cd10030">
    <property type="entry name" value="UDG-F4_TTUDGA_SPO1dp_like"/>
    <property type="match status" value="1"/>
</dbReference>
<dbReference type="SUPFAM" id="SSF52141">
    <property type="entry name" value="Uracil-DNA glycosylase-like"/>
    <property type="match status" value="1"/>
</dbReference>
<keyword evidence="1" id="KW-0004">4Fe-4S</keyword>
<evidence type="ECO:0000256" key="5">
    <source>
        <dbReference type="ARBA" id="ARBA00023004"/>
    </source>
</evidence>
<keyword evidence="11" id="KW-1185">Reference proteome</keyword>
<dbReference type="OrthoDB" id="5290748at2"/>
<dbReference type="EMBL" id="LDIR01000001">
    <property type="protein sequence ID" value="OCL93349.1"/>
    <property type="molecule type" value="Genomic_DNA"/>
</dbReference>
<feature type="domain" description="Uracil-DNA glycosylase-like" evidence="8">
    <location>
        <begin position="67"/>
        <end position="212"/>
    </location>
</feature>
<dbReference type="Proteomes" id="UP000322644">
    <property type="component" value="Chromosome"/>
</dbReference>
<name>A0A1C0B0E8_9BACT</name>
<dbReference type="GO" id="GO:0006281">
    <property type="term" value="P:DNA repair"/>
    <property type="evidence" value="ECO:0007669"/>
    <property type="project" value="UniProtKB-KW"/>
</dbReference>
<dbReference type="GO" id="GO:0051539">
    <property type="term" value="F:4 iron, 4 sulfur cluster binding"/>
    <property type="evidence" value="ECO:0007669"/>
    <property type="project" value="UniProtKB-KW"/>
</dbReference>
<evidence type="ECO:0000256" key="4">
    <source>
        <dbReference type="ARBA" id="ARBA00022801"/>
    </source>
</evidence>
<evidence type="ECO:0000256" key="2">
    <source>
        <dbReference type="ARBA" id="ARBA00022723"/>
    </source>
</evidence>
<dbReference type="Pfam" id="PF03167">
    <property type="entry name" value="UDG"/>
    <property type="match status" value="1"/>
</dbReference>
<dbReference type="KEGG" id="apoc:APORC_0624"/>
<evidence type="ECO:0000313" key="11">
    <source>
        <dbReference type="Proteomes" id="UP000093159"/>
    </source>
</evidence>
<keyword evidence="5" id="KW-0408">Iron</keyword>
<dbReference type="SMART" id="SM00986">
    <property type="entry name" value="UDG"/>
    <property type="match status" value="1"/>
</dbReference>
<dbReference type="Gene3D" id="3.40.470.10">
    <property type="entry name" value="Uracil-DNA glycosylase-like domain"/>
    <property type="match status" value="1"/>
</dbReference>
<protein>
    <submittedName>
        <fullName evidence="9">Uracil DNA glycosylase superfamily protein</fullName>
    </submittedName>
    <submittedName>
        <fullName evidence="10">Uracil-DNA glycosylase, family 4</fullName>
    </submittedName>
</protein>
<dbReference type="EMBL" id="CP036246">
    <property type="protein sequence ID" value="QEP40240.1"/>
    <property type="molecule type" value="Genomic_DNA"/>
</dbReference>
<keyword evidence="7" id="KW-0234">DNA repair</keyword>
<evidence type="ECO:0000256" key="6">
    <source>
        <dbReference type="ARBA" id="ARBA00023014"/>
    </source>
</evidence>
<proteinExistence type="predicted"/>
<evidence type="ECO:0000256" key="3">
    <source>
        <dbReference type="ARBA" id="ARBA00022763"/>
    </source>
</evidence>
<dbReference type="PANTHER" id="PTHR33693">
    <property type="entry name" value="TYPE-5 URACIL-DNA GLYCOSYLASE"/>
    <property type="match status" value="1"/>
</dbReference>
<evidence type="ECO:0000256" key="7">
    <source>
        <dbReference type="ARBA" id="ARBA00023204"/>
    </source>
</evidence>
<dbReference type="GO" id="GO:0097506">
    <property type="term" value="F:deaminated base DNA N-glycosylase activity"/>
    <property type="evidence" value="ECO:0007669"/>
    <property type="project" value="UniProtKB-ARBA"/>
</dbReference>
<evidence type="ECO:0000313" key="12">
    <source>
        <dbReference type="Proteomes" id="UP000322644"/>
    </source>
</evidence>
<dbReference type="GO" id="GO:0046872">
    <property type="term" value="F:metal ion binding"/>
    <property type="evidence" value="ECO:0007669"/>
    <property type="project" value="UniProtKB-KW"/>
</dbReference>
<dbReference type="Proteomes" id="UP000093159">
    <property type="component" value="Unassembled WGS sequence"/>
</dbReference>
<keyword evidence="2" id="KW-0479">Metal-binding</keyword>
<keyword evidence="6" id="KW-0411">Iron-sulfur</keyword>
<dbReference type="InterPro" id="IPR051536">
    <property type="entry name" value="UDG_Type-4/5"/>
</dbReference>
<accession>A0A1C0B0E8</accession>
<evidence type="ECO:0000256" key="1">
    <source>
        <dbReference type="ARBA" id="ARBA00022485"/>
    </source>
</evidence>
<keyword evidence="3" id="KW-0227">DNA damage</keyword>
<dbReference type="RefSeq" id="WP_066173238.1">
    <property type="nucleotide sequence ID" value="NZ_CP036246.2"/>
</dbReference>
<evidence type="ECO:0000313" key="9">
    <source>
        <dbReference type="EMBL" id="OCL93349.1"/>
    </source>
</evidence>
<dbReference type="PANTHER" id="PTHR33693:SF1">
    <property type="entry name" value="TYPE-4 URACIL-DNA GLYCOSYLASE"/>
    <property type="match status" value="1"/>
</dbReference>
<dbReference type="AlphaFoldDB" id="A0A1C0B0E8"/>
<keyword evidence="4" id="KW-0378">Hydrolase</keyword>